<dbReference type="RefSeq" id="WP_269908508.1">
    <property type="nucleotide sequence ID" value="NZ_JAPFQA010000023.1"/>
</dbReference>
<feature type="domain" description="DUF5681" evidence="2">
    <location>
        <begin position="30"/>
        <end position="113"/>
    </location>
</feature>
<evidence type="ECO:0000313" key="4">
    <source>
        <dbReference type="Proteomes" id="UP001152178"/>
    </source>
</evidence>
<proteinExistence type="predicted"/>
<comment type="caution">
    <text evidence="3">The sequence shown here is derived from an EMBL/GenBank/DDBJ whole genome shotgun (WGS) entry which is preliminary data.</text>
</comment>
<dbReference type="EMBL" id="JAPFQA010000023">
    <property type="protein sequence ID" value="MCZ8548255.1"/>
    <property type="molecule type" value="Genomic_DNA"/>
</dbReference>
<gene>
    <name evidence="3" type="ORF">OOJ09_29125</name>
</gene>
<dbReference type="Proteomes" id="UP001152178">
    <property type="component" value="Unassembled WGS sequence"/>
</dbReference>
<reference evidence="3" key="1">
    <citation type="submission" date="2022-11" db="EMBL/GenBank/DDBJ databases">
        <authorList>
            <person name="Coimbra C."/>
        </authorList>
    </citation>
    <scope>NUCLEOTIDE SEQUENCE</scope>
    <source>
        <strain evidence="3">Jales19</strain>
    </source>
</reference>
<evidence type="ECO:0000313" key="3">
    <source>
        <dbReference type="EMBL" id="MCZ8548255.1"/>
    </source>
</evidence>
<feature type="region of interest" description="Disordered" evidence="1">
    <location>
        <begin position="1"/>
        <end position="55"/>
    </location>
</feature>
<dbReference type="Pfam" id="PF18932">
    <property type="entry name" value="DUF5681"/>
    <property type="match status" value="1"/>
</dbReference>
<accession>A0ABT4R346</accession>
<protein>
    <submittedName>
        <fullName evidence="3">DUF5681 domain-containing protein</fullName>
    </submittedName>
</protein>
<organism evidence="3 4">
    <name type="scientific">Mesorhizobium qingshengii</name>
    <dbReference type="NCBI Taxonomy" id="1165689"/>
    <lineage>
        <taxon>Bacteria</taxon>
        <taxon>Pseudomonadati</taxon>
        <taxon>Pseudomonadota</taxon>
        <taxon>Alphaproteobacteria</taxon>
        <taxon>Hyphomicrobiales</taxon>
        <taxon>Phyllobacteriaceae</taxon>
        <taxon>Mesorhizobium</taxon>
    </lineage>
</organism>
<feature type="compositionally biased region" description="Basic and acidic residues" evidence="1">
    <location>
        <begin position="1"/>
        <end position="20"/>
    </location>
</feature>
<dbReference type="InterPro" id="IPR043736">
    <property type="entry name" value="DUF5681"/>
</dbReference>
<keyword evidence="4" id="KW-1185">Reference proteome</keyword>
<evidence type="ECO:0000256" key="1">
    <source>
        <dbReference type="SAM" id="MobiDB-lite"/>
    </source>
</evidence>
<sequence>MSKASNRGDKPSSKKPERNYEVGYAKPPAERKFKPGRSGNPAGRPRGSKNRIKDSDLTSIVLGEAQRSIKINDGGRSIKLSVGRAVVRAICINALKGNVHAQRRATELMHAAQREQDRIERENLSEFMEYKI</sequence>
<evidence type="ECO:0000259" key="2">
    <source>
        <dbReference type="Pfam" id="PF18932"/>
    </source>
</evidence>
<name>A0ABT4R346_9HYPH</name>